<protein>
    <submittedName>
        <fullName evidence="4">Kelch-like protein 20</fullName>
    </submittedName>
</protein>
<dbReference type="SMART" id="SM00225">
    <property type="entry name" value="BTB"/>
    <property type="match status" value="1"/>
</dbReference>
<dbReference type="InterPro" id="IPR011333">
    <property type="entry name" value="SKP1/BTB/POZ_sf"/>
</dbReference>
<dbReference type="AlphaFoldDB" id="A0AAD9R3P4"/>
<evidence type="ECO:0000259" key="3">
    <source>
        <dbReference type="PROSITE" id="PS50097"/>
    </source>
</evidence>
<proteinExistence type="predicted"/>
<organism evidence="4 5">
    <name type="scientific">Acropora cervicornis</name>
    <name type="common">Staghorn coral</name>
    <dbReference type="NCBI Taxonomy" id="6130"/>
    <lineage>
        <taxon>Eukaryota</taxon>
        <taxon>Metazoa</taxon>
        <taxon>Cnidaria</taxon>
        <taxon>Anthozoa</taxon>
        <taxon>Hexacorallia</taxon>
        <taxon>Scleractinia</taxon>
        <taxon>Astrocoeniina</taxon>
        <taxon>Acroporidae</taxon>
        <taxon>Acropora</taxon>
    </lineage>
</organism>
<dbReference type="InterPro" id="IPR017096">
    <property type="entry name" value="BTB-kelch_protein"/>
</dbReference>
<dbReference type="Gene3D" id="2.120.10.80">
    <property type="entry name" value="Kelch-type beta propeller"/>
    <property type="match status" value="1"/>
</dbReference>
<reference evidence="4" key="1">
    <citation type="journal article" date="2023" name="G3 (Bethesda)">
        <title>Whole genome assembly and annotation of the endangered Caribbean coral Acropora cervicornis.</title>
        <authorList>
            <person name="Selwyn J.D."/>
            <person name="Vollmer S.V."/>
        </authorList>
    </citation>
    <scope>NUCLEOTIDE SEQUENCE</scope>
    <source>
        <strain evidence="4">K2</strain>
    </source>
</reference>
<dbReference type="Pfam" id="PF07707">
    <property type="entry name" value="BACK"/>
    <property type="match status" value="1"/>
</dbReference>
<comment type="caution">
    <text evidence="4">The sequence shown here is derived from an EMBL/GenBank/DDBJ whole genome shotgun (WGS) entry which is preliminary data.</text>
</comment>
<dbReference type="FunFam" id="1.25.40.420:FF:000001">
    <property type="entry name" value="Kelch-like family member 12"/>
    <property type="match status" value="1"/>
</dbReference>
<dbReference type="SUPFAM" id="SSF117281">
    <property type="entry name" value="Kelch motif"/>
    <property type="match status" value="2"/>
</dbReference>
<dbReference type="EMBL" id="JARQWQ010000004">
    <property type="protein sequence ID" value="KAK2572442.1"/>
    <property type="molecule type" value="Genomic_DNA"/>
</dbReference>
<dbReference type="Gene3D" id="3.30.710.10">
    <property type="entry name" value="Potassium Channel Kv1.1, Chain A"/>
    <property type="match status" value="1"/>
</dbReference>
<dbReference type="Proteomes" id="UP001249851">
    <property type="component" value="Unassembled WGS sequence"/>
</dbReference>
<keyword evidence="5" id="KW-1185">Reference proteome</keyword>
<dbReference type="InterPro" id="IPR011705">
    <property type="entry name" value="BACK"/>
</dbReference>
<keyword evidence="2" id="KW-0677">Repeat</keyword>
<feature type="domain" description="BTB" evidence="3">
    <location>
        <begin position="34"/>
        <end position="102"/>
    </location>
</feature>
<keyword evidence="1" id="KW-0880">Kelch repeat</keyword>
<dbReference type="InterPro" id="IPR000210">
    <property type="entry name" value="BTB/POZ_dom"/>
</dbReference>
<accession>A0AAD9R3P4</accession>
<reference evidence="4" key="2">
    <citation type="journal article" date="2023" name="Science">
        <title>Genomic signatures of disease resistance in endangered staghorn corals.</title>
        <authorList>
            <person name="Vollmer S.V."/>
            <person name="Selwyn J.D."/>
            <person name="Despard B.A."/>
            <person name="Roesel C.L."/>
        </authorList>
    </citation>
    <scope>NUCLEOTIDE SEQUENCE</scope>
    <source>
        <strain evidence="4">K2</strain>
    </source>
</reference>
<dbReference type="InterPro" id="IPR015915">
    <property type="entry name" value="Kelch-typ_b-propeller"/>
</dbReference>
<dbReference type="Gene3D" id="1.25.40.420">
    <property type="match status" value="1"/>
</dbReference>
<dbReference type="PANTHER" id="PTHR45632:SF17">
    <property type="entry name" value="KELCH-LIKE PROTEIN 31"/>
    <property type="match status" value="1"/>
</dbReference>
<dbReference type="SMART" id="SM00875">
    <property type="entry name" value="BACK"/>
    <property type="match status" value="1"/>
</dbReference>
<evidence type="ECO:0000256" key="1">
    <source>
        <dbReference type="ARBA" id="ARBA00022441"/>
    </source>
</evidence>
<dbReference type="Pfam" id="PF00651">
    <property type="entry name" value="BTB"/>
    <property type="match status" value="1"/>
</dbReference>
<sequence>MENTSNVFYDFTDEQGASDAFGKMNDFRKERTFCDVVLSTEDGEEFNAHRLVLASVSAYFRAMFLTDMRESTQTNITLKGVESQALRDLINFAYTSTLRITFSNVHSLLSAASLLQFLTVENACYDFLRNSINVCNSLQIWNLADLHGCTELLNLSENFIRANFVAVLKLSDFHSLSSKQLAALLSHDKLNVPCESVVLFGVLDWVKYDLDNRLVNLEELMEHIRFPLMTRKFLMDTAAREELIMGSATCREFVLEAIDYHLNPERRAKNRISRTIPRERLSRLLYVVGGEEKHQVLNNVEYFDFNEKKWRIIAPMIIPRKFAGSAILDGLLYAVGGINKEYADLVTVESYNPCVGQWSSVASLNKCKGALAVSVLEGWLYAAGGSHNGSALKSVERYDTVKNEWTQVANMRLPRSNFGMASLHGRLYAVGGHCGFSEIEQVECFDPMTNKWCDVSNMNKSRMNHAVVTFSDRIYVIGGSNSVGVLDSIEKYNPDLNLWLIIRNTMDPRSGAAAAVVLGDEEGAQELFIIGGHDNHHRDTNTVKKLNLKFADYSTAIAPCMNHPRVYASVACA</sequence>
<dbReference type="GO" id="GO:0005737">
    <property type="term" value="C:cytoplasm"/>
    <property type="evidence" value="ECO:0007669"/>
    <property type="project" value="UniProtKB-ARBA"/>
</dbReference>
<dbReference type="PROSITE" id="PS50097">
    <property type="entry name" value="BTB"/>
    <property type="match status" value="1"/>
</dbReference>
<dbReference type="PIRSF" id="PIRSF037037">
    <property type="entry name" value="Kelch-like_protein_gigaxonin"/>
    <property type="match status" value="1"/>
</dbReference>
<dbReference type="Pfam" id="PF24681">
    <property type="entry name" value="Kelch_KLHDC2_KLHL20_DRC7"/>
    <property type="match status" value="1"/>
</dbReference>
<dbReference type="SUPFAM" id="SSF54695">
    <property type="entry name" value="POZ domain"/>
    <property type="match status" value="1"/>
</dbReference>
<dbReference type="PANTHER" id="PTHR45632">
    <property type="entry name" value="LD33804P"/>
    <property type="match status" value="1"/>
</dbReference>
<evidence type="ECO:0000313" key="4">
    <source>
        <dbReference type="EMBL" id="KAK2572442.1"/>
    </source>
</evidence>
<evidence type="ECO:0000313" key="5">
    <source>
        <dbReference type="Proteomes" id="UP001249851"/>
    </source>
</evidence>
<gene>
    <name evidence="4" type="ORF">P5673_002686</name>
</gene>
<dbReference type="InterPro" id="IPR006652">
    <property type="entry name" value="Kelch_1"/>
</dbReference>
<evidence type="ECO:0000256" key="2">
    <source>
        <dbReference type="ARBA" id="ARBA00022737"/>
    </source>
</evidence>
<name>A0AAD9R3P4_ACRCE</name>
<dbReference type="SMART" id="SM00612">
    <property type="entry name" value="Kelch"/>
    <property type="match status" value="5"/>
</dbReference>